<evidence type="ECO:0000313" key="3">
    <source>
        <dbReference type="Proteomes" id="UP000717696"/>
    </source>
</evidence>
<proteinExistence type="predicted"/>
<dbReference type="EMBL" id="JAGMUU010000012">
    <property type="protein sequence ID" value="KAH7141258.1"/>
    <property type="molecule type" value="Genomic_DNA"/>
</dbReference>
<feature type="compositionally biased region" description="Polar residues" evidence="1">
    <location>
        <begin position="213"/>
        <end position="238"/>
    </location>
</feature>
<dbReference type="AlphaFoldDB" id="A0A9P9IZ64"/>
<feature type="region of interest" description="Disordered" evidence="1">
    <location>
        <begin position="212"/>
        <end position="238"/>
    </location>
</feature>
<name>A0A9P9IZ64_9HYPO</name>
<evidence type="ECO:0000313" key="2">
    <source>
        <dbReference type="EMBL" id="KAH7141258.1"/>
    </source>
</evidence>
<gene>
    <name evidence="2" type="ORF">B0J13DRAFT_623634</name>
</gene>
<evidence type="ECO:0000256" key="1">
    <source>
        <dbReference type="SAM" id="MobiDB-lite"/>
    </source>
</evidence>
<comment type="caution">
    <text evidence="2">The sequence shown here is derived from an EMBL/GenBank/DDBJ whole genome shotgun (WGS) entry which is preliminary data.</text>
</comment>
<dbReference type="Proteomes" id="UP000717696">
    <property type="component" value="Unassembled WGS sequence"/>
</dbReference>
<keyword evidence="3" id="KW-1185">Reference proteome</keyword>
<protein>
    <submittedName>
        <fullName evidence="2">Uncharacterized protein</fullName>
    </submittedName>
</protein>
<accession>A0A9P9IZ64</accession>
<feature type="region of interest" description="Disordered" evidence="1">
    <location>
        <begin position="102"/>
        <end position="127"/>
    </location>
</feature>
<reference evidence="2" key="1">
    <citation type="journal article" date="2021" name="Nat. Commun.">
        <title>Genetic determinants of endophytism in the Arabidopsis root mycobiome.</title>
        <authorList>
            <person name="Mesny F."/>
            <person name="Miyauchi S."/>
            <person name="Thiergart T."/>
            <person name="Pickel B."/>
            <person name="Atanasova L."/>
            <person name="Karlsson M."/>
            <person name="Huettel B."/>
            <person name="Barry K.W."/>
            <person name="Haridas S."/>
            <person name="Chen C."/>
            <person name="Bauer D."/>
            <person name="Andreopoulos W."/>
            <person name="Pangilinan J."/>
            <person name="LaButti K."/>
            <person name="Riley R."/>
            <person name="Lipzen A."/>
            <person name="Clum A."/>
            <person name="Drula E."/>
            <person name="Henrissat B."/>
            <person name="Kohler A."/>
            <person name="Grigoriev I.V."/>
            <person name="Martin F.M."/>
            <person name="Hacquard S."/>
        </authorList>
    </citation>
    <scope>NUCLEOTIDE SEQUENCE</scope>
    <source>
        <strain evidence="2">MPI-CAGE-AT-0021</strain>
    </source>
</reference>
<feature type="compositionally biased region" description="Acidic residues" evidence="1">
    <location>
        <begin position="103"/>
        <end position="120"/>
    </location>
</feature>
<sequence length="349" mass="38967">MSRWGIRMTDTAKVSIEARYMLADRTRGMLDNLKALRTRALGHATLADIGAFAAIIPLPAQNLSEERDLFDDSFQSTVKPEANSIDTKLYSINDIEYEHTEQFAEESEYDTDSDSGDNDNTDAAGLAGPSYEELFSSQNATADTSSPPQDIDSVWSHEETCDTDQVKDVDDDAMNQFLYVPWIRSFPAKLKLQLDRIDTKATLELKTSALEGAQTTGDSESSKTATKSTPQSLDSESITSSQESCCSRRSHNHCAVSTKQLVRIQKCVEHIESFHDTVWRGIETVKSSLNRRRARYRLAKYHGDLTGFMKSRGMGSPLTDVIGIDEAWPSTGWTNWGTPVRNRKDLMVL</sequence>
<organism evidence="2 3">
    <name type="scientific">Dactylonectria estremocensis</name>
    <dbReference type="NCBI Taxonomy" id="1079267"/>
    <lineage>
        <taxon>Eukaryota</taxon>
        <taxon>Fungi</taxon>
        <taxon>Dikarya</taxon>
        <taxon>Ascomycota</taxon>
        <taxon>Pezizomycotina</taxon>
        <taxon>Sordariomycetes</taxon>
        <taxon>Hypocreomycetidae</taxon>
        <taxon>Hypocreales</taxon>
        <taxon>Nectriaceae</taxon>
        <taxon>Dactylonectria</taxon>
    </lineage>
</organism>
<dbReference type="OrthoDB" id="5124870at2759"/>